<gene>
    <name evidence="12" type="ORF">DES45_10550</name>
</gene>
<dbReference type="InterPro" id="IPR005845">
    <property type="entry name" value="A-D-PHexomutase_a/b/a-II"/>
</dbReference>
<comment type="caution">
    <text evidence="12">The sequence shown here is derived from an EMBL/GenBank/DDBJ whole genome shotgun (WGS) entry which is preliminary data.</text>
</comment>
<dbReference type="InterPro" id="IPR016055">
    <property type="entry name" value="A-D-PHexomutase_a/b/a-I/II/III"/>
</dbReference>
<evidence type="ECO:0000259" key="9">
    <source>
        <dbReference type="Pfam" id="PF02878"/>
    </source>
</evidence>
<dbReference type="Pfam" id="PF02878">
    <property type="entry name" value="PGM_PMM_I"/>
    <property type="match status" value="1"/>
</dbReference>
<dbReference type="InterPro" id="IPR005843">
    <property type="entry name" value="A-D-PHexomutase_C"/>
</dbReference>
<dbReference type="AlphaFoldDB" id="A0A370HJC7"/>
<feature type="domain" description="Alpha-D-phosphohexomutase C-terminal" evidence="8">
    <location>
        <begin position="422"/>
        <end position="477"/>
    </location>
</feature>
<evidence type="ECO:0000256" key="3">
    <source>
        <dbReference type="ARBA" id="ARBA00022553"/>
    </source>
</evidence>
<evidence type="ECO:0000259" key="8">
    <source>
        <dbReference type="Pfam" id="PF00408"/>
    </source>
</evidence>
<dbReference type="GO" id="GO:0008966">
    <property type="term" value="F:phosphoglucosamine mutase activity"/>
    <property type="evidence" value="ECO:0007669"/>
    <property type="project" value="TreeGrafter"/>
</dbReference>
<dbReference type="InterPro" id="IPR016066">
    <property type="entry name" value="A-D-PHexomutase_CS"/>
</dbReference>
<evidence type="ECO:0000256" key="1">
    <source>
        <dbReference type="ARBA" id="ARBA00001946"/>
    </source>
</evidence>
<dbReference type="Gene3D" id="3.40.120.10">
    <property type="entry name" value="Alpha-D-Glucose-1,6-Bisphosphate, subunit A, domain 3"/>
    <property type="match status" value="3"/>
</dbReference>
<feature type="domain" description="Alpha-D-phosphohexomutase alpha/beta/alpha" evidence="11">
    <location>
        <begin position="275"/>
        <end position="387"/>
    </location>
</feature>
<keyword evidence="6" id="KW-0413">Isomerase</keyword>
<evidence type="ECO:0000256" key="7">
    <source>
        <dbReference type="RuleBase" id="RU004326"/>
    </source>
</evidence>
<dbReference type="InterPro" id="IPR050060">
    <property type="entry name" value="Phosphoglucosamine_mutase"/>
</dbReference>
<dbReference type="InterPro" id="IPR005844">
    <property type="entry name" value="A-D-PHexomutase_a/b/a-I"/>
</dbReference>
<evidence type="ECO:0000259" key="11">
    <source>
        <dbReference type="Pfam" id="PF02880"/>
    </source>
</evidence>
<dbReference type="InterPro" id="IPR036900">
    <property type="entry name" value="A-D-PHexomutase_C_sf"/>
</dbReference>
<reference evidence="12 13" key="1">
    <citation type="submission" date="2018-07" db="EMBL/GenBank/DDBJ databases">
        <title>Genomic Encyclopedia of Type Strains, Phase IV (KMG-IV): sequencing the most valuable type-strain genomes for metagenomic binning, comparative biology and taxonomic classification.</title>
        <authorList>
            <person name="Goeker M."/>
        </authorList>
    </citation>
    <scope>NUCLEOTIDE SEQUENCE [LARGE SCALE GENOMIC DNA]</scope>
    <source>
        <strain evidence="12 13">DSM 14364</strain>
    </source>
</reference>
<keyword evidence="3" id="KW-0597">Phosphoprotein</keyword>
<comment type="similarity">
    <text evidence="2 7">Belongs to the phosphohexose mutase family.</text>
</comment>
<keyword evidence="4 7" id="KW-0479">Metal-binding</keyword>
<dbReference type="PROSITE" id="PS00710">
    <property type="entry name" value="PGM_PMM"/>
    <property type="match status" value="1"/>
</dbReference>
<dbReference type="Pfam" id="PF02879">
    <property type="entry name" value="PGM_PMM_II"/>
    <property type="match status" value="1"/>
</dbReference>
<accession>A0A370HJC7</accession>
<evidence type="ECO:0000256" key="4">
    <source>
        <dbReference type="ARBA" id="ARBA00022723"/>
    </source>
</evidence>
<dbReference type="Proteomes" id="UP000254925">
    <property type="component" value="Unassembled WGS sequence"/>
</dbReference>
<dbReference type="Pfam" id="PF02880">
    <property type="entry name" value="PGM_PMM_III"/>
    <property type="match status" value="1"/>
</dbReference>
<evidence type="ECO:0000256" key="6">
    <source>
        <dbReference type="ARBA" id="ARBA00023235"/>
    </source>
</evidence>
<feature type="domain" description="Alpha-D-phosphohexomutase alpha/beta/alpha" evidence="9">
    <location>
        <begin position="17"/>
        <end position="145"/>
    </location>
</feature>
<evidence type="ECO:0000256" key="5">
    <source>
        <dbReference type="ARBA" id="ARBA00022842"/>
    </source>
</evidence>
<dbReference type="GO" id="GO:0009252">
    <property type="term" value="P:peptidoglycan biosynthetic process"/>
    <property type="evidence" value="ECO:0007669"/>
    <property type="project" value="TreeGrafter"/>
</dbReference>
<dbReference type="CDD" id="cd03088">
    <property type="entry name" value="ManB"/>
    <property type="match status" value="1"/>
</dbReference>
<evidence type="ECO:0000259" key="10">
    <source>
        <dbReference type="Pfam" id="PF02879"/>
    </source>
</evidence>
<dbReference type="PANTHER" id="PTHR42946:SF1">
    <property type="entry name" value="PHOSPHOGLUCOMUTASE (ALPHA-D-GLUCOSE-1,6-BISPHOSPHATE-DEPENDENT)"/>
    <property type="match status" value="1"/>
</dbReference>
<protein>
    <submittedName>
        <fullName evidence="12">Phosphomannomutase</fullName>
    </submittedName>
</protein>
<evidence type="ECO:0000313" key="13">
    <source>
        <dbReference type="Proteomes" id="UP000254925"/>
    </source>
</evidence>
<dbReference type="SUPFAM" id="SSF55957">
    <property type="entry name" value="Phosphoglucomutase, C-terminal domain"/>
    <property type="match status" value="1"/>
</dbReference>
<dbReference type="EMBL" id="QQBB01000005">
    <property type="protein sequence ID" value="RDI58527.1"/>
    <property type="molecule type" value="Genomic_DNA"/>
</dbReference>
<organism evidence="12 13">
    <name type="scientific">Microvirga subterranea</name>
    <dbReference type="NCBI Taxonomy" id="186651"/>
    <lineage>
        <taxon>Bacteria</taxon>
        <taxon>Pseudomonadati</taxon>
        <taxon>Pseudomonadota</taxon>
        <taxon>Alphaproteobacteria</taxon>
        <taxon>Hyphomicrobiales</taxon>
        <taxon>Methylobacteriaceae</taxon>
        <taxon>Microvirga</taxon>
    </lineage>
</organism>
<feature type="domain" description="Alpha-D-phosphohexomutase alpha/beta/alpha" evidence="10">
    <location>
        <begin position="174"/>
        <end position="270"/>
    </location>
</feature>
<keyword evidence="13" id="KW-1185">Reference proteome</keyword>
<dbReference type="GO" id="GO:0000287">
    <property type="term" value="F:magnesium ion binding"/>
    <property type="evidence" value="ECO:0007669"/>
    <property type="project" value="InterPro"/>
</dbReference>
<dbReference type="Pfam" id="PF00408">
    <property type="entry name" value="PGM_PMM_IV"/>
    <property type="match status" value="1"/>
</dbReference>
<name>A0A370HJC7_9HYPH</name>
<evidence type="ECO:0000313" key="12">
    <source>
        <dbReference type="EMBL" id="RDI58527.1"/>
    </source>
</evidence>
<evidence type="ECO:0000256" key="2">
    <source>
        <dbReference type="ARBA" id="ARBA00010231"/>
    </source>
</evidence>
<dbReference type="GO" id="GO:0006048">
    <property type="term" value="P:UDP-N-acetylglucosamine biosynthetic process"/>
    <property type="evidence" value="ECO:0007669"/>
    <property type="project" value="TreeGrafter"/>
</dbReference>
<dbReference type="RefSeq" id="WP_114770556.1">
    <property type="nucleotide sequence ID" value="NZ_QQBB01000005.1"/>
</dbReference>
<dbReference type="GO" id="GO:0004615">
    <property type="term" value="F:phosphomannomutase activity"/>
    <property type="evidence" value="ECO:0007669"/>
    <property type="project" value="TreeGrafter"/>
</dbReference>
<dbReference type="Gene3D" id="3.30.310.50">
    <property type="entry name" value="Alpha-D-phosphohexomutase, C-terminal domain"/>
    <property type="match status" value="1"/>
</dbReference>
<dbReference type="PANTHER" id="PTHR42946">
    <property type="entry name" value="PHOSPHOHEXOSE MUTASE"/>
    <property type="match status" value="1"/>
</dbReference>
<dbReference type="OrthoDB" id="9803322at2"/>
<keyword evidence="5 7" id="KW-0460">Magnesium</keyword>
<dbReference type="GO" id="GO:0005975">
    <property type="term" value="P:carbohydrate metabolic process"/>
    <property type="evidence" value="ECO:0007669"/>
    <property type="project" value="InterPro"/>
</dbReference>
<dbReference type="InterPro" id="IPR005846">
    <property type="entry name" value="A-D-PHexomutase_a/b/a-III"/>
</dbReference>
<proteinExistence type="inferred from homology"/>
<comment type="cofactor">
    <cofactor evidence="1">
        <name>Mg(2+)</name>
        <dbReference type="ChEBI" id="CHEBI:18420"/>
    </cofactor>
</comment>
<dbReference type="SUPFAM" id="SSF53738">
    <property type="entry name" value="Phosphoglucomutase, first 3 domains"/>
    <property type="match status" value="3"/>
</dbReference>
<sequence length="492" mass="51877">MGGNDTNRVQEAGASSLKFGTSGLRGLAVELAGLPAYAYARAFAEVLKKDGAGAESQGRILIGQDLRESSPTIARLCAAGLQDAGSEPINCGPLPTPALALHAMRLGLPAIMVTGSHIPEDRNGLKFYRAQGEINKQDETRILASHAELGVQSLPDAAKSMSMPAVDEAALSAYKARYLDYFGSQALRGLTVGVYQHSSVGRDVMVEILESLGARPVPLGRATSFIPVDTEALRPEDEILARTWAGEQALDAIVSTDGDADRPLVADGAGVFLRGDLLAAITARYLGADTIVTPVTSNSALEASGTFANIIRTKVGSPYVIEGMTEAARFGGRVVVGFEANGGVLLGSSVRHRDRMLAALPTRDAMLPILCALAQVKASERPLADLAAGFGFKAAASNRLKDVSTEKSAAFMTRLKQDRAFLEALLSPVADIAVVDGRDGLRVSLANAEVVHFRASGNAPELRVYVEAATQARAEDLLTWGLRIAEQHVRHG</sequence>
<dbReference type="GO" id="GO:0005829">
    <property type="term" value="C:cytosol"/>
    <property type="evidence" value="ECO:0007669"/>
    <property type="project" value="TreeGrafter"/>
</dbReference>